<dbReference type="Pfam" id="PF07969">
    <property type="entry name" value="Amidohydro_3"/>
    <property type="match status" value="2"/>
</dbReference>
<comment type="caution">
    <text evidence="2">The sequence shown here is derived from an EMBL/GenBank/DDBJ whole genome shotgun (WGS) entry which is preliminary data.</text>
</comment>
<proteinExistence type="predicted"/>
<dbReference type="InterPro" id="IPR011059">
    <property type="entry name" value="Metal-dep_hydrolase_composite"/>
</dbReference>
<feature type="domain" description="Amidohydrolase 3" evidence="1">
    <location>
        <begin position="349"/>
        <end position="498"/>
    </location>
</feature>
<protein>
    <submittedName>
        <fullName evidence="2">D-aminoacylase</fullName>
    </submittedName>
</protein>
<dbReference type="CDD" id="cd01297">
    <property type="entry name" value="D-aminoacylase"/>
    <property type="match status" value="1"/>
</dbReference>
<dbReference type="EMBL" id="JAKGUD010000005">
    <property type="protein sequence ID" value="MCF4142506.1"/>
    <property type="molecule type" value="Genomic_DNA"/>
</dbReference>
<evidence type="ECO:0000259" key="1">
    <source>
        <dbReference type="Pfam" id="PF07969"/>
    </source>
</evidence>
<dbReference type="InterPro" id="IPR013108">
    <property type="entry name" value="Amidohydro_3"/>
</dbReference>
<dbReference type="Gene3D" id="3.20.20.140">
    <property type="entry name" value="Metal-dependent hydrolases"/>
    <property type="match status" value="2"/>
</dbReference>
<organism evidence="2 3">
    <name type="scientific">Dethiosulfovibrio marinus</name>
    <dbReference type="NCBI Taxonomy" id="133532"/>
    <lineage>
        <taxon>Bacteria</taxon>
        <taxon>Thermotogati</taxon>
        <taxon>Synergistota</taxon>
        <taxon>Synergistia</taxon>
        <taxon>Synergistales</taxon>
        <taxon>Dethiosulfovibrionaceae</taxon>
        <taxon>Dethiosulfovibrio</taxon>
    </lineage>
</organism>
<dbReference type="InterPro" id="IPR050378">
    <property type="entry name" value="Metallo-dep_Hydrolases_sf"/>
</dbReference>
<name>A0ABS9EMU6_9BACT</name>
<dbReference type="PANTHER" id="PTHR11647:SF1">
    <property type="entry name" value="COLLAPSIN RESPONSE MEDIATOR PROTEIN"/>
    <property type="match status" value="1"/>
</dbReference>
<keyword evidence="3" id="KW-1185">Reference proteome</keyword>
<dbReference type="Proteomes" id="UP001200430">
    <property type="component" value="Unassembled WGS sequence"/>
</dbReference>
<evidence type="ECO:0000313" key="3">
    <source>
        <dbReference type="Proteomes" id="UP001200430"/>
    </source>
</evidence>
<dbReference type="RefSeq" id="WP_236099231.1">
    <property type="nucleotide sequence ID" value="NZ_JAKGUD010000005.1"/>
</dbReference>
<dbReference type="SUPFAM" id="SSF51338">
    <property type="entry name" value="Composite domain of metallo-dependent hydrolases"/>
    <property type="match status" value="1"/>
</dbReference>
<gene>
    <name evidence="2" type="ORF">L2W38_06735</name>
</gene>
<evidence type="ECO:0000313" key="2">
    <source>
        <dbReference type="EMBL" id="MCF4142506.1"/>
    </source>
</evidence>
<reference evidence="2 3" key="1">
    <citation type="submission" date="2022-01" db="EMBL/GenBank/DDBJ databases">
        <title>Dethiosulfovibrio faecalis sp. nov., a novel proteolytic, non-sulfur-reducing bacterium isolated from a marine aquaculture solid waste bioreactor.</title>
        <authorList>
            <person name="Grabowski S."/>
            <person name="Apolinario E."/>
            <person name="Schneider N."/>
            <person name="Marshall C.W."/>
            <person name="Sowers K.R."/>
        </authorList>
    </citation>
    <scope>NUCLEOTIDE SEQUENCE [LARGE SCALE GENOMIC DNA]</scope>
    <source>
        <strain evidence="2 3">DSM 12537</strain>
    </source>
</reference>
<dbReference type="PANTHER" id="PTHR11647">
    <property type="entry name" value="HYDRANTOINASE/DIHYDROPYRIMIDINASE FAMILY MEMBER"/>
    <property type="match status" value="1"/>
</dbReference>
<sequence length="514" mass="56416">MDGSGRDPFVADLAVKDGLVAAIGSNLGPVAETIDLAGKTLVPGFVDVHGHSELRAMTDPDVSPKLLQGYTSELAGNCGVGVAPVREEEKTSLAQEVAGILGRGPEVWNWNSFPELLDRMESGAYGVDLGLLVPHGPLRSYVMGKRRSSLASERDIVEMTAILREAMDAGAFGLSTGLFYDPCCYADSKELTALFETVASRGGVVSVHQRNEGDRILESLEEILAPAESSGVRLQISHLKVGGERNRHKLDRVLETIERYAERGCDVAFDQYPYSAGSTSLYSLLPPSYLALGFNEVKRRLGDKVERGNIRGQMEEPGDWDGVYSMLGWDRIILTGADLEENRVFLGRTLREIGDMRGQDPFDSYFDLISKEGKALTMVDFITDEDSVERIMVHPLQCFGTDGLYSGCPHPRTFGCSYRVLDRYVKGKKLLTLPEAIRKLSSLPAKRAGFDDRGLLSVGFRADMVELDLDSMEDRADYGSPSLTGRGIPSVWVRGRPAVREGEVVSREGRLVRR</sequence>
<accession>A0ABS9EMU6</accession>
<feature type="domain" description="Amidohydrolase 3" evidence="1">
    <location>
        <begin position="32"/>
        <end position="237"/>
    </location>
</feature>
<dbReference type="SUPFAM" id="SSF51556">
    <property type="entry name" value="Metallo-dependent hydrolases"/>
    <property type="match status" value="1"/>
</dbReference>
<dbReference type="InterPro" id="IPR032466">
    <property type="entry name" value="Metal_Hydrolase"/>
</dbReference>